<gene>
    <name evidence="1" type="ORF">V757_12735</name>
</gene>
<dbReference type="Proteomes" id="UP000018766">
    <property type="component" value="Unassembled WGS sequence"/>
</dbReference>
<evidence type="ECO:0000313" key="1">
    <source>
        <dbReference type="EMBL" id="ETD66360.1"/>
    </source>
</evidence>
<dbReference type="EMBL" id="AYSV01000146">
    <property type="protein sequence ID" value="ETD66360.1"/>
    <property type="molecule type" value="Genomic_DNA"/>
</dbReference>
<reference evidence="1 2" key="1">
    <citation type="submission" date="2013-11" db="EMBL/GenBank/DDBJ databases">
        <title>Genomic analysis of Pelistega sp. HM-7.</title>
        <authorList>
            <person name="Kumbhare S.V."/>
            <person name="Shetty S.A."/>
            <person name="Sharma O."/>
            <person name="Dhotre D.P."/>
        </authorList>
    </citation>
    <scope>NUCLEOTIDE SEQUENCE [LARGE SCALE GENOMIC DNA]</scope>
    <source>
        <strain evidence="1 2">HM-7</strain>
    </source>
</reference>
<protein>
    <submittedName>
        <fullName evidence="1">Uncharacterized protein</fullName>
    </submittedName>
</protein>
<dbReference type="AlphaFoldDB" id="V8FQC7"/>
<name>V8FQC7_9BURK</name>
<proteinExistence type="predicted"/>
<keyword evidence="2" id="KW-1185">Reference proteome</keyword>
<accession>V8FQC7</accession>
<organism evidence="1 2">
    <name type="scientific">Pelistega indica</name>
    <dbReference type="NCBI Taxonomy" id="1414851"/>
    <lineage>
        <taxon>Bacteria</taxon>
        <taxon>Pseudomonadati</taxon>
        <taxon>Pseudomonadota</taxon>
        <taxon>Betaproteobacteria</taxon>
        <taxon>Burkholderiales</taxon>
        <taxon>Alcaligenaceae</taxon>
        <taxon>Pelistega</taxon>
    </lineage>
</organism>
<dbReference type="PATRIC" id="fig|1414851.3.peg.2639"/>
<sequence>MGKITGFLEFERVSETYEAPAERLKHYKEFVLTLDDKQATTARCFVVLDCGIPF</sequence>
<comment type="caution">
    <text evidence="1">The sequence shown here is derived from an EMBL/GenBank/DDBJ whole genome shotgun (WGS) entry which is preliminary data.</text>
</comment>
<evidence type="ECO:0000313" key="2">
    <source>
        <dbReference type="Proteomes" id="UP000018766"/>
    </source>
</evidence>